<evidence type="ECO:0000256" key="1">
    <source>
        <dbReference type="SAM" id="MobiDB-lite"/>
    </source>
</evidence>
<dbReference type="AlphaFoldDB" id="A0A1G4BQB8"/>
<feature type="region of interest" description="Disordered" evidence="1">
    <location>
        <begin position="1"/>
        <end position="43"/>
    </location>
</feature>
<evidence type="ECO:0000313" key="2">
    <source>
        <dbReference type="EMBL" id="OHF03634.1"/>
    </source>
</evidence>
<accession>A0A1G4BQB8</accession>
<reference evidence="2 3" key="1">
    <citation type="submission" date="2016-09" db="EMBL/GenBank/DDBJ databases">
        <authorList>
            <person name="Capua I."/>
            <person name="De Benedictis P."/>
            <person name="Joannis T."/>
            <person name="Lombin L.H."/>
            <person name="Cattoli G."/>
        </authorList>
    </citation>
    <scope>NUCLEOTIDE SEQUENCE [LARGE SCALE GENOMIC DNA]</scope>
    <source>
        <strain evidence="2 3">IMI 309357</strain>
    </source>
</reference>
<dbReference type="GeneID" id="34554119"/>
<keyword evidence="3" id="KW-1185">Reference proteome</keyword>
<gene>
    <name evidence="2" type="ORF">CORC01_00953</name>
</gene>
<comment type="caution">
    <text evidence="2">The sequence shown here is derived from an EMBL/GenBank/DDBJ whole genome shotgun (WGS) entry which is preliminary data.</text>
</comment>
<organism evidence="2 3">
    <name type="scientific">Colletotrichum orchidophilum</name>
    <dbReference type="NCBI Taxonomy" id="1209926"/>
    <lineage>
        <taxon>Eukaryota</taxon>
        <taxon>Fungi</taxon>
        <taxon>Dikarya</taxon>
        <taxon>Ascomycota</taxon>
        <taxon>Pezizomycotina</taxon>
        <taxon>Sordariomycetes</taxon>
        <taxon>Hypocreomycetidae</taxon>
        <taxon>Glomerellales</taxon>
        <taxon>Glomerellaceae</taxon>
        <taxon>Colletotrichum</taxon>
    </lineage>
</organism>
<evidence type="ECO:0000313" key="3">
    <source>
        <dbReference type="Proteomes" id="UP000176998"/>
    </source>
</evidence>
<dbReference type="Proteomes" id="UP000176998">
    <property type="component" value="Unassembled WGS sequence"/>
</dbReference>
<name>A0A1G4BQB8_9PEZI</name>
<dbReference type="OrthoDB" id="4851244at2759"/>
<dbReference type="EMBL" id="MJBS01000005">
    <property type="protein sequence ID" value="OHF03634.1"/>
    <property type="molecule type" value="Genomic_DNA"/>
</dbReference>
<proteinExistence type="predicted"/>
<dbReference type="RefSeq" id="XP_022480770.1">
    <property type="nucleotide sequence ID" value="XM_022612609.1"/>
</dbReference>
<feature type="compositionally biased region" description="Basic residues" evidence="1">
    <location>
        <begin position="1"/>
        <end position="20"/>
    </location>
</feature>
<protein>
    <submittedName>
        <fullName evidence="2">Uncharacterized protein</fullName>
    </submittedName>
</protein>
<sequence length="182" mass="20843">MVKKKNPPGKKQRDRMKAKKVREETAEMLENQNRPKKQVATDEKGRKMTVIIGGEAEMDELWQRMKTTHSLQCQTSTISKKLDALRTALDDRMNEYDTGHIKDTLKQVEIQVKGLTGRMRDAMNKNNLEAAEQDIHISELIFFDLSLNGPLEIEEVATGFEEQLAEAQRNMDKLELQLASSL</sequence>